<gene>
    <name evidence="1" type="ORF">CF651_12005</name>
</gene>
<protein>
    <submittedName>
        <fullName evidence="1">Uncharacterized protein</fullName>
    </submittedName>
</protein>
<dbReference type="OrthoDB" id="2616726at2"/>
<dbReference type="EMBL" id="NMQW01000017">
    <property type="protein sequence ID" value="OXM85947.1"/>
    <property type="molecule type" value="Genomic_DNA"/>
</dbReference>
<organism evidence="1 2">
    <name type="scientific">Paenibacillus rigui</name>
    <dbReference type="NCBI Taxonomy" id="554312"/>
    <lineage>
        <taxon>Bacteria</taxon>
        <taxon>Bacillati</taxon>
        <taxon>Bacillota</taxon>
        <taxon>Bacilli</taxon>
        <taxon>Bacillales</taxon>
        <taxon>Paenibacillaceae</taxon>
        <taxon>Paenibacillus</taxon>
    </lineage>
</organism>
<dbReference type="RefSeq" id="WP_094015097.1">
    <property type="nucleotide sequence ID" value="NZ_NMQW01000017.1"/>
</dbReference>
<dbReference type="Proteomes" id="UP000215509">
    <property type="component" value="Unassembled WGS sequence"/>
</dbReference>
<accession>A0A229UQT8</accession>
<proteinExistence type="predicted"/>
<comment type="caution">
    <text evidence="1">The sequence shown here is derived from an EMBL/GenBank/DDBJ whole genome shotgun (WGS) entry which is preliminary data.</text>
</comment>
<evidence type="ECO:0000313" key="1">
    <source>
        <dbReference type="EMBL" id="OXM85947.1"/>
    </source>
</evidence>
<keyword evidence="2" id="KW-1185">Reference proteome</keyword>
<name>A0A229UQT8_9BACL</name>
<dbReference type="AlphaFoldDB" id="A0A229UQT8"/>
<evidence type="ECO:0000313" key="2">
    <source>
        <dbReference type="Proteomes" id="UP000215509"/>
    </source>
</evidence>
<sequence length="88" mass="10295">MSYVNHLNYANKNGNVYCCLRNKIVQLGEEQVSNYCRGCTMFNGVDAQYTHVQCFWNDSREPQDEEVHVVHDPQLEFMSMQSRDIRCG</sequence>
<reference evidence="1 2" key="1">
    <citation type="submission" date="2017-07" db="EMBL/GenBank/DDBJ databases">
        <title>Genome sequencing and assembly of Paenibacillus rigui.</title>
        <authorList>
            <person name="Mayilraj S."/>
        </authorList>
    </citation>
    <scope>NUCLEOTIDE SEQUENCE [LARGE SCALE GENOMIC DNA]</scope>
    <source>
        <strain evidence="1 2">JCM 16352</strain>
    </source>
</reference>